<name>A0ABQ1ZK03_9BACL</name>
<dbReference type="SUPFAM" id="SSF53335">
    <property type="entry name" value="S-adenosyl-L-methionine-dependent methyltransferases"/>
    <property type="match status" value="1"/>
</dbReference>
<keyword evidence="1 5" id="KW-0489">Methyltransferase</keyword>
<dbReference type="InterPro" id="IPR041698">
    <property type="entry name" value="Methyltransf_25"/>
</dbReference>
<feature type="domain" description="Methyltransferase" evidence="4">
    <location>
        <begin position="49"/>
        <end position="144"/>
    </location>
</feature>
<dbReference type="Gene3D" id="3.40.50.150">
    <property type="entry name" value="Vaccinia Virus protein VP39"/>
    <property type="match status" value="1"/>
</dbReference>
<organism evidence="5 6">
    <name type="scientific">Saccharibacillus endophyticus</name>
    <dbReference type="NCBI Taxonomy" id="2060666"/>
    <lineage>
        <taxon>Bacteria</taxon>
        <taxon>Bacillati</taxon>
        <taxon>Bacillota</taxon>
        <taxon>Bacilli</taxon>
        <taxon>Bacillales</taxon>
        <taxon>Paenibacillaceae</taxon>
        <taxon>Saccharibacillus</taxon>
    </lineage>
</organism>
<keyword evidence="6" id="KW-1185">Reference proteome</keyword>
<comment type="caution">
    <text evidence="5">The sequence shown here is derived from an EMBL/GenBank/DDBJ whole genome shotgun (WGS) entry which is preliminary data.</text>
</comment>
<gene>
    <name evidence="5" type="ORF">GCM10007362_00590</name>
</gene>
<dbReference type="PANTHER" id="PTHR43861:SF1">
    <property type="entry name" value="TRANS-ACONITATE 2-METHYLTRANSFERASE"/>
    <property type="match status" value="1"/>
</dbReference>
<dbReference type="Gene3D" id="2.20.25.110">
    <property type="entry name" value="S-adenosyl-L-methionine-dependent methyltransferases"/>
    <property type="match status" value="1"/>
</dbReference>
<dbReference type="Proteomes" id="UP000605427">
    <property type="component" value="Unassembled WGS sequence"/>
</dbReference>
<evidence type="ECO:0000313" key="5">
    <source>
        <dbReference type="EMBL" id="GGH67523.1"/>
    </source>
</evidence>
<dbReference type="GO" id="GO:0008168">
    <property type="term" value="F:methyltransferase activity"/>
    <property type="evidence" value="ECO:0007669"/>
    <property type="project" value="UniProtKB-KW"/>
</dbReference>
<evidence type="ECO:0000313" key="6">
    <source>
        <dbReference type="Proteomes" id="UP000605427"/>
    </source>
</evidence>
<dbReference type="PANTHER" id="PTHR43861">
    <property type="entry name" value="TRANS-ACONITATE 2-METHYLTRANSFERASE-RELATED"/>
    <property type="match status" value="1"/>
</dbReference>
<keyword evidence="2" id="KW-0808">Transferase</keyword>
<dbReference type="Pfam" id="PF13649">
    <property type="entry name" value="Methyltransf_25"/>
    <property type="match status" value="1"/>
</dbReference>
<evidence type="ECO:0000259" key="4">
    <source>
        <dbReference type="Pfam" id="PF13649"/>
    </source>
</evidence>
<accession>A0ABQ1ZK03</accession>
<dbReference type="RefSeq" id="WP_172237424.1">
    <property type="nucleotide sequence ID" value="NZ_BMDD01000001.1"/>
</dbReference>
<evidence type="ECO:0000256" key="3">
    <source>
        <dbReference type="SAM" id="MobiDB-lite"/>
    </source>
</evidence>
<dbReference type="GO" id="GO:0032259">
    <property type="term" value="P:methylation"/>
    <property type="evidence" value="ECO:0007669"/>
    <property type="project" value="UniProtKB-KW"/>
</dbReference>
<feature type="compositionally biased region" description="Basic and acidic residues" evidence="3">
    <location>
        <begin position="8"/>
        <end position="26"/>
    </location>
</feature>
<dbReference type="EMBL" id="BMDD01000001">
    <property type="protein sequence ID" value="GGH67523.1"/>
    <property type="molecule type" value="Genomic_DNA"/>
</dbReference>
<proteinExistence type="predicted"/>
<feature type="region of interest" description="Disordered" evidence="3">
    <location>
        <begin position="1"/>
        <end position="26"/>
    </location>
</feature>
<dbReference type="CDD" id="cd02440">
    <property type="entry name" value="AdoMet_MTases"/>
    <property type="match status" value="1"/>
</dbReference>
<reference evidence="6" key="1">
    <citation type="journal article" date="2019" name="Int. J. Syst. Evol. Microbiol.">
        <title>The Global Catalogue of Microorganisms (GCM) 10K type strain sequencing project: providing services to taxonomists for standard genome sequencing and annotation.</title>
        <authorList>
            <consortium name="The Broad Institute Genomics Platform"/>
            <consortium name="The Broad Institute Genome Sequencing Center for Infectious Disease"/>
            <person name="Wu L."/>
            <person name="Ma J."/>
        </authorList>
    </citation>
    <scope>NUCLEOTIDE SEQUENCE [LARGE SCALE GENOMIC DNA]</scope>
    <source>
        <strain evidence="6">CCM 8702</strain>
    </source>
</reference>
<dbReference type="InterPro" id="IPR029063">
    <property type="entry name" value="SAM-dependent_MTases_sf"/>
</dbReference>
<sequence length="258" mass="29072">MSSQSELFDQHDNNEEYANPERYDLENEQWKPELPTLLEYAKAAAGSTVLEIGCGTGRTAIPLAENGCRVIGVDLHEGMLELARRKAKAKNVEVQWIAGDVSKLHLPSPAGFAYMTGNGFQHFLTNEDQNALLSAVSDNLQSGGVFLFDTRFPGQEELMQPETEEYWRTTVEADGTETKLYTIARYDALTQIQHYATIRRSADGSEERTRIDLRYTYPQELHRLAEGAGFELEGMFSDWQRSPLVSGSYSMICACRKR</sequence>
<evidence type="ECO:0000256" key="2">
    <source>
        <dbReference type="ARBA" id="ARBA00022679"/>
    </source>
</evidence>
<protein>
    <submittedName>
        <fullName evidence="5">Methyltransferase</fullName>
    </submittedName>
</protein>
<evidence type="ECO:0000256" key="1">
    <source>
        <dbReference type="ARBA" id="ARBA00022603"/>
    </source>
</evidence>